<evidence type="ECO:0000256" key="4">
    <source>
        <dbReference type="ARBA" id="ARBA00022529"/>
    </source>
</evidence>
<evidence type="ECO:0000256" key="3">
    <source>
        <dbReference type="ARBA" id="ARBA00022525"/>
    </source>
</evidence>
<gene>
    <name evidence="9" type="ORF">NQ315_002979</name>
</gene>
<sequence length="93" mass="10577">NKYISPQKLKYWSVTTQPLNQVETANFNDSKKFNMKFFSLFFIVVFALVALQQTVSACIADRNGCQPDGRQGNCCSGFCHKEPGWVAGYCKRR</sequence>
<dbReference type="GO" id="GO:0005576">
    <property type="term" value="C:extracellular region"/>
    <property type="evidence" value="ECO:0007669"/>
    <property type="project" value="UniProtKB-SubCell"/>
</dbReference>
<name>A0AAV8W4M8_9CUCU</name>
<keyword evidence="4" id="KW-0929">Antimicrobial</keyword>
<reference evidence="9 10" key="1">
    <citation type="journal article" date="2023" name="Insect Mol. Biol.">
        <title>Genome sequencing provides insights into the evolution of gene families encoding plant cell wall-degrading enzymes in longhorned beetles.</title>
        <authorList>
            <person name="Shin N.R."/>
            <person name="Okamura Y."/>
            <person name="Kirsch R."/>
            <person name="Pauchet Y."/>
        </authorList>
    </citation>
    <scope>NUCLEOTIDE SEQUENCE [LARGE SCALE GENOMIC DNA]</scope>
    <source>
        <strain evidence="9">EAD_L_NR</strain>
    </source>
</reference>
<dbReference type="SUPFAM" id="SSF57048">
    <property type="entry name" value="Gurmarin-like"/>
    <property type="match status" value="1"/>
</dbReference>
<dbReference type="InterPro" id="IPR024206">
    <property type="entry name" value="Gurmarin/antimicrobial_peptd"/>
</dbReference>
<dbReference type="InterPro" id="IPR013006">
    <property type="entry name" value="Antimicrobial_C6_CS"/>
</dbReference>
<keyword evidence="5" id="KW-0295">Fungicide</keyword>
<keyword evidence="3" id="KW-0964">Secreted</keyword>
<dbReference type="GO" id="GO:0050832">
    <property type="term" value="P:defense response to fungus"/>
    <property type="evidence" value="ECO:0007669"/>
    <property type="project" value="UniProtKB-KW"/>
</dbReference>
<dbReference type="InterPro" id="IPR009101">
    <property type="entry name" value="Gurmarin/antifun_pep"/>
</dbReference>
<evidence type="ECO:0000256" key="7">
    <source>
        <dbReference type="ARBA" id="ARBA00023157"/>
    </source>
</evidence>
<protein>
    <submittedName>
        <fullName evidence="9">Uncharacterized protein</fullName>
    </submittedName>
</protein>
<keyword evidence="8" id="KW-1133">Transmembrane helix</keyword>
<comment type="caution">
    <text evidence="9">The sequence shown here is derived from an EMBL/GenBank/DDBJ whole genome shotgun (WGS) entry which is preliminary data.</text>
</comment>
<feature type="transmembrane region" description="Helical" evidence="8">
    <location>
        <begin position="37"/>
        <end position="55"/>
    </location>
</feature>
<dbReference type="Proteomes" id="UP001159042">
    <property type="component" value="Unassembled WGS sequence"/>
</dbReference>
<dbReference type="EMBL" id="JANEYG010000010">
    <property type="protein sequence ID" value="KAJ8921364.1"/>
    <property type="molecule type" value="Genomic_DNA"/>
</dbReference>
<feature type="non-terminal residue" evidence="9">
    <location>
        <position position="1"/>
    </location>
</feature>
<evidence type="ECO:0000313" key="9">
    <source>
        <dbReference type="EMBL" id="KAJ8921364.1"/>
    </source>
</evidence>
<organism evidence="9 10">
    <name type="scientific">Exocentrus adspersus</name>
    <dbReference type="NCBI Taxonomy" id="1586481"/>
    <lineage>
        <taxon>Eukaryota</taxon>
        <taxon>Metazoa</taxon>
        <taxon>Ecdysozoa</taxon>
        <taxon>Arthropoda</taxon>
        <taxon>Hexapoda</taxon>
        <taxon>Insecta</taxon>
        <taxon>Pterygota</taxon>
        <taxon>Neoptera</taxon>
        <taxon>Endopterygota</taxon>
        <taxon>Coleoptera</taxon>
        <taxon>Polyphaga</taxon>
        <taxon>Cucujiformia</taxon>
        <taxon>Chrysomeloidea</taxon>
        <taxon>Cerambycidae</taxon>
        <taxon>Lamiinae</taxon>
        <taxon>Acanthocinini</taxon>
        <taxon>Exocentrus</taxon>
    </lineage>
</organism>
<keyword evidence="6" id="KW-0960">Knottin</keyword>
<evidence type="ECO:0000256" key="6">
    <source>
        <dbReference type="ARBA" id="ARBA00022854"/>
    </source>
</evidence>
<evidence type="ECO:0000256" key="8">
    <source>
        <dbReference type="SAM" id="Phobius"/>
    </source>
</evidence>
<accession>A0AAV8W4M8</accession>
<evidence type="ECO:0000313" key="10">
    <source>
        <dbReference type="Proteomes" id="UP001159042"/>
    </source>
</evidence>
<keyword evidence="10" id="KW-1185">Reference proteome</keyword>
<evidence type="ECO:0000256" key="5">
    <source>
        <dbReference type="ARBA" id="ARBA00022577"/>
    </source>
</evidence>
<dbReference type="AlphaFoldDB" id="A0AAV8W4M8"/>
<evidence type="ECO:0000256" key="1">
    <source>
        <dbReference type="ARBA" id="ARBA00004613"/>
    </source>
</evidence>
<keyword evidence="8" id="KW-0472">Membrane</keyword>
<evidence type="ECO:0000256" key="2">
    <source>
        <dbReference type="ARBA" id="ARBA00007887"/>
    </source>
</evidence>
<dbReference type="GO" id="GO:0031640">
    <property type="term" value="P:killing of cells of another organism"/>
    <property type="evidence" value="ECO:0007669"/>
    <property type="project" value="UniProtKB-KW"/>
</dbReference>
<dbReference type="PROSITE" id="PS60011">
    <property type="entry name" value="PLANT_C6_AMP"/>
    <property type="match status" value="1"/>
</dbReference>
<keyword evidence="8" id="KW-0812">Transmembrane</keyword>
<comment type="similarity">
    <text evidence="2">Belongs to the AMP family.</text>
</comment>
<keyword evidence="7" id="KW-1015">Disulfide bond</keyword>
<comment type="subcellular location">
    <subcellularLocation>
        <location evidence="1">Secreted</location>
    </subcellularLocation>
</comment>
<dbReference type="Pfam" id="PF11410">
    <property type="entry name" value="Antifungal_pept"/>
    <property type="match status" value="1"/>
</dbReference>
<proteinExistence type="inferred from homology"/>